<accession>A0A914Q2P9</accession>
<protein>
    <submittedName>
        <fullName evidence="4">BTB domain-containing protein</fullName>
    </submittedName>
</protein>
<evidence type="ECO:0000313" key="4">
    <source>
        <dbReference type="WBParaSite" id="PDA_v2.g21408.t1"/>
    </source>
</evidence>
<evidence type="ECO:0000259" key="2">
    <source>
        <dbReference type="Pfam" id="PF07707"/>
    </source>
</evidence>
<dbReference type="Gene3D" id="3.30.710.10">
    <property type="entry name" value="Potassium Channel Kv1.1, Chain A"/>
    <property type="match status" value="1"/>
</dbReference>
<dbReference type="Pfam" id="PF07707">
    <property type="entry name" value="BACK"/>
    <property type="match status" value="1"/>
</dbReference>
<dbReference type="InterPro" id="IPR011705">
    <property type="entry name" value="BACK"/>
</dbReference>
<proteinExistence type="predicted"/>
<dbReference type="WBParaSite" id="PDA_v2.g21408.t1">
    <property type="protein sequence ID" value="PDA_v2.g21408.t1"/>
    <property type="gene ID" value="PDA_v2.g21408"/>
</dbReference>
<keyword evidence="3" id="KW-1185">Reference proteome</keyword>
<evidence type="ECO:0000313" key="3">
    <source>
        <dbReference type="Proteomes" id="UP000887578"/>
    </source>
</evidence>
<dbReference type="InterPro" id="IPR000210">
    <property type="entry name" value="BTB/POZ_dom"/>
</dbReference>
<feature type="domain" description="BACK" evidence="2">
    <location>
        <begin position="82"/>
        <end position="128"/>
    </location>
</feature>
<dbReference type="AlphaFoldDB" id="A0A914Q2P9"/>
<feature type="domain" description="BTB" evidence="1">
    <location>
        <begin position="3"/>
        <end position="72"/>
    </location>
</feature>
<sequence>MKARSPVFKQLLSNDTDRLRITDFEPKIIKKMIEFCHNDTIEDFEGEETSVFSIAFKYKINSLMSYASKKIADNATIENAIARFKFAHFYGYEKLKKWYFKYIIENFSAVAKTGTFKTLDNELYKPILEELINQNKIS</sequence>
<dbReference type="Pfam" id="PF00651">
    <property type="entry name" value="BTB"/>
    <property type="match status" value="1"/>
</dbReference>
<dbReference type="CDD" id="cd14733">
    <property type="entry name" value="BACK"/>
    <property type="match status" value="1"/>
</dbReference>
<dbReference type="InterPro" id="IPR011333">
    <property type="entry name" value="SKP1/BTB/POZ_sf"/>
</dbReference>
<organism evidence="3 4">
    <name type="scientific">Panagrolaimus davidi</name>
    <dbReference type="NCBI Taxonomy" id="227884"/>
    <lineage>
        <taxon>Eukaryota</taxon>
        <taxon>Metazoa</taxon>
        <taxon>Ecdysozoa</taxon>
        <taxon>Nematoda</taxon>
        <taxon>Chromadorea</taxon>
        <taxon>Rhabditida</taxon>
        <taxon>Tylenchina</taxon>
        <taxon>Panagrolaimomorpha</taxon>
        <taxon>Panagrolaimoidea</taxon>
        <taxon>Panagrolaimidae</taxon>
        <taxon>Panagrolaimus</taxon>
    </lineage>
</organism>
<evidence type="ECO:0000259" key="1">
    <source>
        <dbReference type="Pfam" id="PF00651"/>
    </source>
</evidence>
<reference evidence="4" key="1">
    <citation type="submission" date="2022-11" db="UniProtKB">
        <authorList>
            <consortium name="WormBaseParasite"/>
        </authorList>
    </citation>
    <scope>IDENTIFICATION</scope>
</reference>
<name>A0A914Q2P9_9BILA</name>
<dbReference type="SUPFAM" id="SSF54695">
    <property type="entry name" value="POZ domain"/>
    <property type="match status" value="1"/>
</dbReference>
<dbReference type="PANTHER" id="PTHR24413">
    <property type="entry name" value="SPECKLE-TYPE POZ PROTEIN"/>
    <property type="match status" value="1"/>
</dbReference>
<dbReference type="Proteomes" id="UP000887578">
    <property type="component" value="Unplaced"/>
</dbReference>